<dbReference type="OrthoDB" id="7870164at2"/>
<dbReference type="Proteomes" id="UP000199379">
    <property type="component" value="Unassembled WGS sequence"/>
</dbReference>
<dbReference type="STRING" id="1227549.SAMN05444007_10769"/>
<keyword evidence="1" id="KW-1133">Transmembrane helix</keyword>
<evidence type="ECO:0000256" key="1">
    <source>
        <dbReference type="SAM" id="Phobius"/>
    </source>
</evidence>
<name>A0A1H7BL16_9RHOB</name>
<evidence type="ECO:0000313" key="2">
    <source>
        <dbReference type="EMBL" id="SEJ77604.1"/>
    </source>
</evidence>
<dbReference type="EMBL" id="FNYD01000007">
    <property type="protein sequence ID" value="SEJ77604.1"/>
    <property type="molecule type" value="Genomic_DNA"/>
</dbReference>
<accession>A0A1H7BL16</accession>
<proteinExistence type="predicted"/>
<keyword evidence="3" id="KW-1185">Reference proteome</keyword>
<reference evidence="2 3" key="1">
    <citation type="submission" date="2016-10" db="EMBL/GenBank/DDBJ databases">
        <authorList>
            <person name="de Groot N.N."/>
        </authorList>
    </citation>
    <scope>NUCLEOTIDE SEQUENCE [LARGE SCALE GENOMIC DNA]</scope>
    <source>
        <strain evidence="2 3">DSM 29340</strain>
    </source>
</reference>
<feature type="transmembrane region" description="Helical" evidence="1">
    <location>
        <begin position="39"/>
        <end position="60"/>
    </location>
</feature>
<keyword evidence="1" id="KW-0812">Transmembrane</keyword>
<evidence type="ECO:0000313" key="3">
    <source>
        <dbReference type="Proteomes" id="UP000199379"/>
    </source>
</evidence>
<dbReference type="RefSeq" id="WP_092367425.1">
    <property type="nucleotide sequence ID" value="NZ_BMGV01000007.1"/>
</dbReference>
<feature type="transmembrane region" description="Helical" evidence="1">
    <location>
        <begin position="12"/>
        <end position="33"/>
    </location>
</feature>
<organism evidence="2 3">
    <name type="scientific">Cribrihabitans marinus</name>
    <dbReference type="NCBI Taxonomy" id="1227549"/>
    <lineage>
        <taxon>Bacteria</taxon>
        <taxon>Pseudomonadati</taxon>
        <taxon>Pseudomonadota</taxon>
        <taxon>Alphaproteobacteria</taxon>
        <taxon>Rhodobacterales</taxon>
        <taxon>Paracoccaceae</taxon>
        <taxon>Cribrihabitans</taxon>
    </lineage>
</organism>
<dbReference type="AlphaFoldDB" id="A0A1H7BL16"/>
<keyword evidence="1" id="KW-0472">Membrane</keyword>
<gene>
    <name evidence="2" type="ORF">SAMN05444007_10769</name>
</gene>
<sequence>MSNVPEIAGRLRFHVAILAGTSIAGALVILAFTMGFYNWIAIAISVAAGIILAWPVGVWLTRRIKQDDPAWDADRDKAKPQVR</sequence>
<protein>
    <submittedName>
        <fullName evidence="2">Uncharacterized protein</fullName>
    </submittedName>
</protein>